<dbReference type="Gene3D" id="1.20.1250.20">
    <property type="entry name" value="MFS general substrate transporter like domains"/>
    <property type="match status" value="2"/>
</dbReference>
<dbReference type="Proteomes" id="UP000198327">
    <property type="component" value="Unassembled WGS sequence"/>
</dbReference>
<reference evidence="9" key="1">
    <citation type="submission" date="2017-06" db="EMBL/GenBank/DDBJ databases">
        <authorList>
            <person name="Varghese N."/>
            <person name="Submissions S."/>
        </authorList>
    </citation>
    <scope>NUCLEOTIDE SEQUENCE [LARGE SCALE GENOMIC DNA]</scope>
    <source>
        <strain evidence="9">JCM 23211</strain>
    </source>
</reference>
<evidence type="ECO:0000256" key="6">
    <source>
        <dbReference type="SAM" id="Phobius"/>
    </source>
</evidence>
<evidence type="ECO:0000256" key="3">
    <source>
        <dbReference type="ARBA" id="ARBA00022692"/>
    </source>
</evidence>
<gene>
    <name evidence="8" type="ORF">SAMN05421642_12111</name>
</gene>
<dbReference type="NCBIfam" id="TIGR00893">
    <property type="entry name" value="2A0114"/>
    <property type="match status" value="1"/>
</dbReference>
<dbReference type="InterPro" id="IPR036259">
    <property type="entry name" value="MFS_trans_sf"/>
</dbReference>
<dbReference type="InterPro" id="IPR020846">
    <property type="entry name" value="MFS_dom"/>
</dbReference>
<protein>
    <submittedName>
        <fullName evidence="8">MFS transporter, ACS family, glucarate transporter</fullName>
    </submittedName>
</protein>
<sequence>MSLSASNPMPHNTDTASPVVKRTKVRFMIVALLFIISTLNNADRAILSITGTEIRADFGFSAVTLGYMFSVFAWAYMLAQIPGGRFVDRFGVKRIYAISIFVWSFFTLLQGFAPILGVGAAVAALFALRIGVGLAEGPAYPANGRVVATWFPTSERATASAIFNSAQYAAAVVFTPLMAWLTHDHGWESAYFFMGGLGMVLTFGWLWLYDQPRKHRMANDAEIEYIAAGGALVDIEETSTVSGDSKPKINSWNVVKQLLSSRMMIGLYVGQFFITTIVYFFLTWFPIYLIQELDMNLLDAGLTAAIPAIFGFTGGILGGLLSDRLLKRGASLTVARKVPIVIGLSLSTCIVLCNFTSTETVVILLMVLAFFGKGLGSLGWTLVSDTSPKEAAGLSGGLFNTFANAAGITTPIIIGYIVDATGSFDGALLFVGISAALAVASFLLIMGKVSRVELKLDAPA</sequence>
<keyword evidence="2" id="KW-1003">Cell membrane</keyword>
<feature type="transmembrane region" description="Helical" evidence="6">
    <location>
        <begin position="424"/>
        <end position="445"/>
    </location>
</feature>
<name>A0A239MS75_9NOCA</name>
<comment type="subcellular location">
    <subcellularLocation>
        <location evidence="1">Cell membrane</location>
        <topology evidence="1">Multi-pass membrane protein</topology>
    </subcellularLocation>
</comment>
<dbReference type="InterPro" id="IPR011701">
    <property type="entry name" value="MFS"/>
</dbReference>
<dbReference type="EMBL" id="FZOW01000021">
    <property type="protein sequence ID" value="SNT44992.1"/>
    <property type="molecule type" value="Genomic_DNA"/>
</dbReference>
<feature type="domain" description="Major facilitator superfamily (MFS) profile" evidence="7">
    <location>
        <begin position="29"/>
        <end position="450"/>
    </location>
</feature>
<feature type="transmembrane region" description="Helical" evidence="6">
    <location>
        <begin position="100"/>
        <end position="128"/>
    </location>
</feature>
<dbReference type="GO" id="GO:0005886">
    <property type="term" value="C:plasma membrane"/>
    <property type="evidence" value="ECO:0007669"/>
    <property type="project" value="UniProtKB-SubCell"/>
</dbReference>
<dbReference type="PANTHER" id="PTHR11662">
    <property type="entry name" value="SOLUTE CARRIER FAMILY 17"/>
    <property type="match status" value="1"/>
</dbReference>
<dbReference type="InterPro" id="IPR000849">
    <property type="entry name" value="Sugar_P_transporter"/>
</dbReference>
<keyword evidence="9" id="KW-1185">Reference proteome</keyword>
<evidence type="ECO:0000256" key="5">
    <source>
        <dbReference type="ARBA" id="ARBA00023136"/>
    </source>
</evidence>
<evidence type="ECO:0000259" key="7">
    <source>
        <dbReference type="PROSITE" id="PS50850"/>
    </source>
</evidence>
<proteinExistence type="predicted"/>
<keyword evidence="5 6" id="KW-0472">Membrane</keyword>
<feature type="transmembrane region" description="Helical" evidence="6">
    <location>
        <begin position="338"/>
        <end position="357"/>
    </location>
</feature>
<evidence type="ECO:0000256" key="4">
    <source>
        <dbReference type="ARBA" id="ARBA00022989"/>
    </source>
</evidence>
<feature type="transmembrane region" description="Helical" evidence="6">
    <location>
        <begin position="363"/>
        <end position="383"/>
    </location>
</feature>
<organism evidence="8 9">
    <name type="scientific">Rhodococcoides kyotonense</name>
    <dbReference type="NCBI Taxonomy" id="398843"/>
    <lineage>
        <taxon>Bacteria</taxon>
        <taxon>Bacillati</taxon>
        <taxon>Actinomycetota</taxon>
        <taxon>Actinomycetes</taxon>
        <taxon>Mycobacteriales</taxon>
        <taxon>Nocardiaceae</taxon>
        <taxon>Rhodococcoides</taxon>
    </lineage>
</organism>
<evidence type="ECO:0000256" key="1">
    <source>
        <dbReference type="ARBA" id="ARBA00004651"/>
    </source>
</evidence>
<dbReference type="InterPro" id="IPR050382">
    <property type="entry name" value="MFS_Na/Anion_cotransporter"/>
</dbReference>
<feature type="transmembrane region" description="Helical" evidence="6">
    <location>
        <begin position="395"/>
        <end position="418"/>
    </location>
</feature>
<feature type="transmembrane region" description="Helical" evidence="6">
    <location>
        <begin position="190"/>
        <end position="209"/>
    </location>
</feature>
<dbReference type="Pfam" id="PF07690">
    <property type="entry name" value="MFS_1"/>
    <property type="match status" value="1"/>
</dbReference>
<keyword evidence="4 6" id="KW-1133">Transmembrane helix</keyword>
<dbReference type="CDD" id="cd17319">
    <property type="entry name" value="MFS_ExuT_GudP_like"/>
    <property type="match status" value="1"/>
</dbReference>
<accession>A0A239MS75</accession>
<dbReference type="PIRSF" id="PIRSF002808">
    <property type="entry name" value="Hexose_phosphate_transp"/>
    <property type="match status" value="1"/>
</dbReference>
<keyword evidence="3 6" id="KW-0812">Transmembrane</keyword>
<evidence type="ECO:0000313" key="9">
    <source>
        <dbReference type="Proteomes" id="UP000198327"/>
    </source>
</evidence>
<dbReference type="GO" id="GO:0022857">
    <property type="term" value="F:transmembrane transporter activity"/>
    <property type="evidence" value="ECO:0007669"/>
    <property type="project" value="InterPro"/>
</dbReference>
<evidence type="ECO:0000256" key="2">
    <source>
        <dbReference type="ARBA" id="ARBA00022475"/>
    </source>
</evidence>
<dbReference type="AlphaFoldDB" id="A0A239MS75"/>
<feature type="transmembrane region" description="Helical" evidence="6">
    <location>
        <begin position="60"/>
        <end position="79"/>
    </location>
</feature>
<dbReference type="PANTHER" id="PTHR11662:SF399">
    <property type="entry name" value="FI19708P1-RELATED"/>
    <property type="match status" value="1"/>
</dbReference>
<evidence type="ECO:0000313" key="8">
    <source>
        <dbReference type="EMBL" id="SNT44992.1"/>
    </source>
</evidence>
<dbReference type="PROSITE" id="PS50850">
    <property type="entry name" value="MFS"/>
    <property type="match status" value="1"/>
</dbReference>
<feature type="transmembrane region" description="Helical" evidence="6">
    <location>
        <begin position="265"/>
        <end position="290"/>
    </location>
</feature>
<feature type="transmembrane region" description="Helical" evidence="6">
    <location>
        <begin position="302"/>
        <end position="326"/>
    </location>
</feature>
<dbReference type="SUPFAM" id="SSF103473">
    <property type="entry name" value="MFS general substrate transporter"/>
    <property type="match status" value="1"/>
</dbReference>
<dbReference type="OrthoDB" id="8596007at2"/>